<dbReference type="GO" id="GO:0016747">
    <property type="term" value="F:acyltransferase activity, transferring groups other than amino-acyl groups"/>
    <property type="evidence" value="ECO:0007669"/>
    <property type="project" value="UniProtKB-ARBA"/>
</dbReference>
<evidence type="ECO:0000256" key="4">
    <source>
        <dbReference type="SAM" id="MobiDB-lite"/>
    </source>
</evidence>
<dbReference type="AlphaFoldDB" id="A0AAQ3SEH0"/>
<accession>A0AAQ3SEH0</accession>
<dbReference type="InterPro" id="IPR050317">
    <property type="entry name" value="Plant_Fungal_Acyltransferase"/>
</dbReference>
<keyword evidence="6" id="KW-1185">Reference proteome</keyword>
<feature type="compositionally biased region" description="Basic and acidic residues" evidence="4">
    <location>
        <begin position="144"/>
        <end position="155"/>
    </location>
</feature>
<gene>
    <name evidence="5" type="ORF">U9M48_000267</name>
</gene>
<keyword evidence="3" id="KW-0012">Acyltransferase</keyword>
<organism evidence="5 6">
    <name type="scientific">Paspalum notatum var. saurae</name>
    <dbReference type="NCBI Taxonomy" id="547442"/>
    <lineage>
        <taxon>Eukaryota</taxon>
        <taxon>Viridiplantae</taxon>
        <taxon>Streptophyta</taxon>
        <taxon>Embryophyta</taxon>
        <taxon>Tracheophyta</taxon>
        <taxon>Spermatophyta</taxon>
        <taxon>Magnoliopsida</taxon>
        <taxon>Liliopsida</taxon>
        <taxon>Poales</taxon>
        <taxon>Poaceae</taxon>
        <taxon>PACMAD clade</taxon>
        <taxon>Panicoideae</taxon>
        <taxon>Andropogonodae</taxon>
        <taxon>Paspaleae</taxon>
        <taxon>Paspalinae</taxon>
        <taxon>Paspalum</taxon>
    </lineage>
</organism>
<evidence type="ECO:0000313" key="6">
    <source>
        <dbReference type="Proteomes" id="UP001341281"/>
    </source>
</evidence>
<keyword evidence="2" id="KW-0808">Transferase</keyword>
<dbReference type="PANTHER" id="PTHR31642:SF16">
    <property type="entry name" value="OS08G0543400 PROTEIN"/>
    <property type="match status" value="1"/>
</dbReference>
<sequence>MLEVLGSVLRRIRINYLLHTYRVKNAAVKSILHYTDGEMRDHLAALQEFILGASRRTSATVNSKDEPWERRKLRSLVPPEGVVVKHIRTDGGIISGGAVAVDAGRGSTPAGTKDWPTTAFRVISLGLVHDVKAVNNRAKEKEGRYEVGVEGREEGDGGGDVQPEGTAEARPGSIICVGRAAPSPSQVVIRRRSSVAPSVPFMGSTDERSDANQGAVALSTGPHAGQPKPHADDDGFFDVRRLKASLAKALVSFYPLAGRLGVDGSGRAEISCSGDGGGALFVVARSDHLTVDDVSSIKPSPELRRLVVPRIEPSSSSFVYIMSDDGAGSGGGVRVLVSMEAENIKEMERLIYAKL</sequence>
<proteinExistence type="inferred from homology"/>
<dbReference type="PANTHER" id="PTHR31642">
    <property type="entry name" value="TRICHOTHECENE 3-O-ACETYLTRANSFERASE"/>
    <property type="match status" value="1"/>
</dbReference>
<name>A0AAQ3SEH0_PASNO</name>
<reference evidence="5 6" key="1">
    <citation type="submission" date="2024-02" db="EMBL/GenBank/DDBJ databases">
        <title>High-quality chromosome-scale genome assembly of Pensacola bahiagrass (Paspalum notatum Flugge var. saurae).</title>
        <authorList>
            <person name="Vega J.M."/>
            <person name="Podio M."/>
            <person name="Orjuela J."/>
            <person name="Siena L.A."/>
            <person name="Pessino S.C."/>
            <person name="Combes M.C."/>
            <person name="Mariac C."/>
            <person name="Albertini E."/>
            <person name="Pupilli F."/>
            <person name="Ortiz J.P.A."/>
            <person name="Leblanc O."/>
        </authorList>
    </citation>
    <scope>NUCLEOTIDE SEQUENCE [LARGE SCALE GENOMIC DNA]</scope>
    <source>
        <strain evidence="5">R1</strain>
        <tissue evidence="5">Leaf</tissue>
    </source>
</reference>
<dbReference type="EMBL" id="CP144745">
    <property type="protein sequence ID" value="WVZ48871.1"/>
    <property type="molecule type" value="Genomic_DNA"/>
</dbReference>
<dbReference type="Pfam" id="PF02458">
    <property type="entry name" value="Transferase"/>
    <property type="match status" value="1"/>
</dbReference>
<comment type="similarity">
    <text evidence="1">Belongs to the plant acyltransferase family.</text>
</comment>
<feature type="region of interest" description="Disordered" evidence="4">
    <location>
        <begin position="144"/>
        <end position="166"/>
    </location>
</feature>
<evidence type="ECO:0000256" key="3">
    <source>
        <dbReference type="ARBA" id="ARBA00023315"/>
    </source>
</evidence>
<evidence type="ECO:0000313" key="5">
    <source>
        <dbReference type="EMBL" id="WVZ48871.1"/>
    </source>
</evidence>
<dbReference type="InterPro" id="IPR023213">
    <property type="entry name" value="CAT-like_dom_sf"/>
</dbReference>
<dbReference type="Gene3D" id="3.30.559.10">
    <property type="entry name" value="Chloramphenicol acetyltransferase-like domain"/>
    <property type="match status" value="1"/>
</dbReference>
<evidence type="ECO:0000256" key="1">
    <source>
        <dbReference type="ARBA" id="ARBA00009861"/>
    </source>
</evidence>
<protein>
    <submittedName>
        <fullName evidence="5">Uncharacterized protein</fullName>
    </submittedName>
</protein>
<evidence type="ECO:0000256" key="2">
    <source>
        <dbReference type="ARBA" id="ARBA00022679"/>
    </source>
</evidence>
<dbReference type="Proteomes" id="UP001341281">
    <property type="component" value="Chromosome 01"/>
</dbReference>